<dbReference type="PANTHER" id="PTHR34216:SF3">
    <property type="entry name" value="POLY-BETA-1,6-N-ACETYL-D-GLUCOSAMINE N-DEACETYLASE"/>
    <property type="match status" value="1"/>
</dbReference>
<proteinExistence type="predicted"/>
<dbReference type="GO" id="GO:0005975">
    <property type="term" value="P:carbohydrate metabolic process"/>
    <property type="evidence" value="ECO:0007669"/>
    <property type="project" value="InterPro"/>
</dbReference>
<dbReference type="InterPro" id="IPR011330">
    <property type="entry name" value="Glyco_hydro/deAcase_b/a-brl"/>
</dbReference>
<comment type="caution">
    <text evidence="4">The sequence shown here is derived from an EMBL/GenBank/DDBJ whole genome shotgun (WGS) entry which is preliminary data.</text>
</comment>
<dbReference type="InterPro" id="IPR002509">
    <property type="entry name" value="NODB_dom"/>
</dbReference>
<gene>
    <name evidence="4" type="ORF">C5Y83_08105</name>
</gene>
<dbReference type="GO" id="GO:0016810">
    <property type="term" value="F:hydrolase activity, acting on carbon-nitrogen (but not peptide) bonds"/>
    <property type="evidence" value="ECO:0007669"/>
    <property type="project" value="InterPro"/>
</dbReference>
<protein>
    <recommendedName>
        <fullName evidence="3">NodB homology domain-containing protein</fullName>
    </recommendedName>
</protein>
<dbReference type="OrthoDB" id="9778320at2"/>
<dbReference type="PANTHER" id="PTHR34216">
    <property type="match status" value="1"/>
</dbReference>
<feature type="domain" description="NodB homology" evidence="3">
    <location>
        <begin position="90"/>
        <end position="321"/>
    </location>
</feature>
<dbReference type="PROSITE" id="PS51677">
    <property type="entry name" value="NODB"/>
    <property type="match status" value="1"/>
</dbReference>
<dbReference type="RefSeq" id="WP_105329179.1">
    <property type="nucleotide sequence ID" value="NZ_PUHY01000006.1"/>
</dbReference>
<dbReference type="SUPFAM" id="SSF88713">
    <property type="entry name" value="Glycoside hydrolase/deacetylase"/>
    <property type="match status" value="1"/>
</dbReference>
<organism evidence="4 5">
    <name type="scientific">Blastopirellula marina</name>
    <dbReference type="NCBI Taxonomy" id="124"/>
    <lineage>
        <taxon>Bacteria</taxon>
        <taxon>Pseudomonadati</taxon>
        <taxon>Planctomycetota</taxon>
        <taxon>Planctomycetia</taxon>
        <taxon>Pirellulales</taxon>
        <taxon>Pirellulaceae</taxon>
        <taxon>Blastopirellula</taxon>
    </lineage>
</organism>
<sequence length="321" mass="37197">MKWPTYRKLAKRAESLGLNRLVRLMGSWRGLLVLTYHRVGDAECCEFDRGVYSTDEASFAQQMEFIHRHFEVVGIDDVVRRPADDWKKRQAVMITFDDGYVDNYEIAFPILQRLGISALFFVTSGFIDRRSIAWWDEIAWMMRKQYAGSSQNEIDDAIVQTVEGYYEIPEAEFEDYLNRVGDVAQTGRFEGASPVWMNWDMLREMAAAGMSFGGHTVSHPILTRTHSGNWEHELTEGRRRLEEELDVDVQVFSYPVGNPDCFSVDIKQQTAKHYRAAFSCYGGVNQGKSAGSWDRFDLRRWPVFGSMKQFRLTTTWPQFLN</sequence>
<evidence type="ECO:0000313" key="5">
    <source>
        <dbReference type="Proteomes" id="UP000238322"/>
    </source>
</evidence>
<dbReference type="EMBL" id="PUHY01000006">
    <property type="protein sequence ID" value="PQO35890.1"/>
    <property type="molecule type" value="Genomic_DNA"/>
</dbReference>
<reference evidence="4 5" key="1">
    <citation type="submission" date="2018-02" db="EMBL/GenBank/DDBJ databases">
        <title>Comparative genomes isolates from brazilian mangrove.</title>
        <authorList>
            <person name="Araujo J.E."/>
            <person name="Taketani R.G."/>
            <person name="Silva M.C.P."/>
            <person name="Loureco M.V."/>
            <person name="Andreote F.D."/>
        </authorList>
    </citation>
    <scope>NUCLEOTIDE SEQUENCE [LARGE SCALE GENOMIC DNA]</scope>
    <source>
        <strain evidence="4 5">Hex-1 MGV</strain>
    </source>
</reference>
<evidence type="ECO:0000256" key="1">
    <source>
        <dbReference type="ARBA" id="ARBA00004613"/>
    </source>
</evidence>
<dbReference type="Proteomes" id="UP000238322">
    <property type="component" value="Unassembled WGS sequence"/>
</dbReference>
<dbReference type="GO" id="GO:0005576">
    <property type="term" value="C:extracellular region"/>
    <property type="evidence" value="ECO:0007669"/>
    <property type="project" value="UniProtKB-SubCell"/>
</dbReference>
<name>A0A2S8FV15_9BACT</name>
<dbReference type="Pfam" id="PF01522">
    <property type="entry name" value="Polysacc_deac_1"/>
    <property type="match status" value="1"/>
</dbReference>
<accession>A0A2S8FV15</accession>
<keyword evidence="2" id="KW-0732">Signal</keyword>
<evidence type="ECO:0000313" key="4">
    <source>
        <dbReference type="EMBL" id="PQO35890.1"/>
    </source>
</evidence>
<dbReference type="Gene3D" id="3.20.20.370">
    <property type="entry name" value="Glycoside hydrolase/deacetylase"/>
    <property type="match status" value="1"/>
</dbReference>
<comment type="subcellular location">
    <subcellularLocation>
        <location evidence="1">Secreted</location>
    </subcellularLocation>
</comment>
<dbReference type="InterPro" id="IPR051398">
    <property type="entry name" value="Polysacch_Deacetylase"/>
</dbReference>
<dbReference type="CDD" id="cd10918">
    <property type="entry name" value="CE4_NodB_like_5s_6s"/>
    <property type="match status" value="1"/>
</dbReference>
<evidence type="ECO:0000256" key="2">
    <source>
        <dbReference type="ARBA" id="ARBA00022729"/>
    </source>
</evidence>
<dbReference type="AlphaFoldDB" id="A0A2S8FV15"/>
<evidence type="ECO:0000259" key="3">
    <source>
        <dbReference type="PROSITE" id="PS51677"/>
    </source>
</evidence>